<evidence type="ECO:0000313" key="11">
    <source>
        <dbReference type="EMBL" id="CAD2216392.1"/>
    </source>
</evidence>
<dbReference type="EMBL" id="LR877150">
    <property type="protein sequence ID" value="CAD2216392.1"/>
    <property type="molecule type" value="Genomic_DNA"/>
</dbReference>
<dbReference type="PANTHER" id="PTHR47959">
    <property type="entry name" value="ATP-DEPENDENT RNA HELICASE RHLE-RELATED"/>
    <property type="match status" value="1"/>
</dbReference>
<evidence type="ECO:0000256" key="2">
    <source>
        <dbReference type="ARBA" id="ARBA00022741"/>
    </source>
</evidence>
<proteinExistence type="inferred from homology"/>
<comment type="catalytic activity">
    <reaction evidence="8">
        <text>ATP + H2O = ADP + phosphate + H(+)</text>
        <dbReference type="Rhea" id="RHEA:13065"/>
        <dbReference type="ChEBI" id="CHEBI:15377"/>
        <dbReference type="ChEBI" id="CHEBI:15378"/>
        <dbReference type="ChEBI" id="CHEBI:30616"/>
        <dbReference type="ChEBI" id="CHEBI:43474"/>
        <dbReference type="ChEBI" id="CHEBI:456216"/>
        <dbReference type="EC" id="3.6.4.13"/>
    </reaction>
</comment>
<keyword evidence="2" id="KW-0547">Nucleotide-binding</keyword>
<dbReference type="InterPro" id="IPR050079">
    <property type="entry name" value="DEAD_box_RNA_helicase"/>
</dbReference>
<evidence type="ECO:0000256" key="5">
    <source>
        <dbReference type="ARBA" id="ARBA00022840"/>
    </source>
</evidence>
<evidence type="ECO:0000256" key="7">
    <source>
        <dbReference type="ARBA" id="ARBA00024355"/>
    </source>
</evidence>
<keyword evidence="6" id="KW-0694">RNA-binding</keyword>
<dbReference type="GO" id="GO:0003724">
    <property type="term" value="F:RNA helicase activity"/>
    <property type="evidence" value="ECO:0007669"/>
    <property type="project" value="UniProtKB-EC"/>
</dbReference>
<feature type="domain" description="Helicase ATP-binding" evidence="10">
    <location>
        <begin position="148"/>
        <end position="313"/>
    </location>
</feature>
<dbReference type="InterPro" id="IPR027417">
    <property type="entry name" value="P-loop_NTPase"/>
</dbReference>
<dbReference type="SUPFAM" id="SSF52540">
    <property type="entry name" value="P-loop containing nucleoside triphosphate hydrolases"/>
    <property type="match status" value="1"/>
</dbReference>
<dbReference type="CDD" id="cd17957">
    <property type="entry name" value="DEADc_DDX52"/>
    <property type="match status" value="1"/>
</dbReference>
<keyword evidence="5" id="KW-0067">ATP-binding</keyword>
<dbReference type="VEuPathDB" id="TriTrypDB:ADEAN_000385400"/>
<reference evidence="11 12" key="1">
    <citation type="submission" date="2020-08" db="EMBL/GenBank/DDBJ databases">
        <authorList>
            <person name="Newling K."/>
            <person name="Davey J."/>
            <person name="Forrester S."/>
        </authorList>
    </citation>
    <scope>NUCLEOTIDE SEQUENCE [LARGE SCALE GENOMIC DNA]</scope>
    <source>
        <strain evidence="12">Crithidia deanei Carvalho (ATCC PRA-265)</strain>
    </source>
</reference>
<accession>A0A7G2CE21</accession>
<evidence type="ECO:0000259" key="10">
    <source>
        <dbReference type="PROSITE" id="PS51192"/>
    </source>
</evidence>
<dbReference type="Pfam" id="PF00270">
    <property type="entry name" value="DEAD"/>
    <property type="match status" value="1"/>
</dbReference>
<dbReference type="OrthoDB" id="360161at2759"/>
<dbReference type="GO" id="GO:0005829">
    <property type="term" value="C:cytosol"/>
    <property type="evidence" value="ECO:0007669"/>
    <property type="project" value="TreeGrafter"/>
</dbReference>
<evidence type="ECO:0000256" key="6">
    <source>
        <dbReference type="ARBA" id="ARBA00022884"/>
    </source>
</evidence>
<evidence type="ECO:0000313" key="12">
    <source>
        <dbReference type="Proteomes" id="UP000515908"/>
    </source>
</evidence>
<dbReference type="Gene3D" id="3.40.50.300">
    <property type="entry name" value="P-loop containing nucleotide triphosphate hydrolases"/>
    <property type="match status" value="1"/>
</dbReference>
<evidence type="ECO:0000256" key="8">
    <source>
        <dbReference type="ARBA" id="ARBA00047984"/>
    </source>
</evidence>
<dbReference type="PROSITE" id="PS51192">
    <property type="entry name" value="HELICASE_ATP_BIND_1"/>
    <property type="match status" value="1"/>
</dbReference>
<sequence length="381" mass="42295">MESFKSLSVGANFNASRNSKIAKLFKSSSNAGSALAAKSDHFSVALPPPAHVLQLDATPETNATEADKGKKTPNERLTEDKPLKEMSFKRKKNIWRKNDLHVTGSDLPDPIEHFSNLARPPLNVPHHIVDNLFSRNHKTPTPIQMVAIPALIQGRDVLACAPTGSGKTISFLVPMFTLLKEPNPTAGVRALIVSPTLELAQQIEREAFFLMKGNRWRFVQHGQSTKNKDIFITTPGRVATMLEKKLVDLSAVEYIVFDEGDRLWDTRTDFLAVIDTILSACTKSDKVIGLFTATLDERVENAARSVMKSDTIRIIVKGRQTVNSNIKQRLLFCSNEVGKIVAIRNLLREGIKPPILILSKASSGPMSCTTRYGRTRSRWRS</sequence>
<dbReference type="GO" id="GO:0005524">
    <property type="term" value="F:ATP binding"/>
    <property type="evidence" value="ECO:0007669"/>
    <property type="project" value="UniProtKB-KW"/>
</dbReference>
<feature type="region of interest" description="Disordered" evidence="9">
    <location>
        <begin position="55"/>
        <end position="80"/>
    </location>
</feature>
<dbReference type="AlphaFoldDB" id="A0A7G2CE21"/>
<feature type="compositionally biased region" description="Basic and acidic residues" evidence="9">
    <location>
        <begin position="65"/>
        <end position="80"/>
    </location>
</feature>
<dbReference type="GO" id="GO:0016787">
    <property type="term" value="F:hydrolase activity"/>
    <property type="evidence" value="ECO:0007669"/>
    <property type="project" value="UniProtKB-KW"/>
</dbReference>
<keyword evidence="3" id="KW-0378">Hydrolase</keyword>
<dbReference type="Proteomes" id="UP000515908">
    <property type="component" value="Chromosome 06"/>
</dbReference>
<dbReference type="EC" id="3.6.4.13" evidence="1"/>
<keyword evidence="4 11" id="KW-0347">Helicase</keyword>
<protein>
    <recommendedName>
        <fullName evidence="1">RNA helicase</fullName>
        <ecNumber evidence="1">3.6.4.13</ecNumber>
    </recommendedName>
</protein>
<gene>
    <name evidence="11" type="ORF">ADEAN_000385400</name>
</gene>
<evidence type="ECO:0000256" key="9">
    <source>
        <dbReference type="SAM" id="MobiDB-lite"/>
    </source>
</evidence>
<organism evidence="11 12">
    <name type="scientific">Angomonas deanei</name>
    <dbReference type="NCBI Taxonomy" id="59799"/>
    <lineage>
        <taxon>Eukaryota</taxon>
        <taxon>Discoba</taxon>
        <taxon>Euglenozoa</taxon>
        <taxon>Kinetoplastea</taxon>
        <taxon>Metakinetoplastina</taxon>
        <taxon>Trypanosomatida</taxon>
        <taxon>Trypanosomatidae</taxon>
        <taxon>Strigomonadinae</taxon>
        <taxon>Angomonas</taxon>
    </lineage>
</organism>
<dbReference type="SMART" id="SM00487">
    <property type="entry name" value="DEXDc"/>
    <property type="match status" value="1"/>
</dbReference>
<evidence type="ECO:0000256" key="1">
    <source>
        <dbReference type="ARBA" id="ARBA00012552"/>
    </source>
</evidence>
<evidence type="ECO:0000256" key="3">
    <source>
        <dbReference type="ARBA" id="ARBA00022801"/>
    </source>
</evidence>
<dbReference type="GO" id="GO:0003723">
    <property type="term" value="F:RNA binding"/>
    <property type="evidence" value="ECO:0007669"/>
    <property type="project" value="UniProtKB-KW"/>
</dbReference>
<dbReference type="InterPro" id="IPR011545">
    <property type="entry name" value="DEAD/DEAH_box_helicase_dom"/>
</dbReference>
<name>A0A7G2CE21_9TRYP</name>
<evidence type="ECO:0000256" key="4">
    <source>
        <dbReference type="ARBA" id="ARBA00022806"/>
    </source>
</evidence>
<dbReference type="InterPro" id="IPR044764">
    <property type="entry name" value="DDX52/Rok1_DEADc"/>
</dbReference>
<dbReference type="PANTHER" id="PTHR47959:SF15">
    <property type="entry name" value="RNA HELICASE"/>
    <property type="match status" value="1"/>
</dbReference>
<dbReference type="InterPro" id="IPR014001">
    <property type="entry name" value="Helicase_ATP-bd"/>
</dbReference>
<keyword evidence="12" id="KW-1185">Reference proteome</keyword>
<dbReference type="GO" id="GO:0030490">
    <property type="term" value="P:maturation of SSU-rRNA"/>
    <property type="evidence" value="ECO:0007669"/>
    <property type="project" value="InterPro"/>
</dbReference>
<comment type="similarity">
    <text evidence="7">Belongs to the DEAD box helicase family. DDX52/ROK1 subfamily.</text>
</comment>